<evidence type="ECO:0000256" key="1">
    <source>
        <dbReference type="SAM" id="MobiDB-lite"/>
    </source>
</evidence>
<dbReference type="RefSeq" id="WP_158408302.1">
    <property type="nucleotide sequence ID" value="NZ_CP010537.1"/>
</dbReference>
<dbReference type="Proteomes" id="UP000031843">
    <property type="component" value="Chromosome secondary"/>
</dbReference>
<keyword evidence="2" id="KW-1133">Transmembrane helix</keyword>
<keyword evidence="2" id="KW-0472">Membrane</keyword>
<feature type="region of interest" description="Disordered" evidence="1">
    <location>
        <begin position="130"/>
        <end position="168"/>
    </location>
</feature>
<reference evidence="3 4" key="1">
    <citation type="journal article" date="2015" name="Genome Announc.">
        <title>Complete Genome Sequence of Cupriavidus basilensis 4G11, Isolated from the Oak Ridge Field Research Center Site.</title>
        <authorList>
            <person name="Ray J."/>
            <person name="Waters R.J."/>
            <person name="Skerker J.M."/>
            <person name="Kuehl J.V."/>
            <person name="Price M.N."/>
            <person name="Huang J."/>
            <person name="Chakraborty R."/>
            <person name="Arkin A.P."/>
            <person name="Deutschbauer A."/>
        </authorList>
    </citation>
    <scope>NUCLEOTIDE SEQUENCE [LARGE SCALE GENOMIC DNA]</scope>
    <source>
        <strain evidence="3">4G11</strain>
    </source>
</reference>
<accession>A0A0C4Y9S7</accession>
<organism evidence="3 4">
    <name type="scientific">Cupriavidus basilensis</name>
    <dbReference type="NCBI Taxonomy" id="68895"/>
    <lineage>
        <taxon>Bacteria</taxon>
        <taxon>Pseudomonadati</taxon>
        <taxon>Pseudomonadota</taxon>
        <taxon>Betaproteobacteria</taxon>
        <taxon>Burkholderiales</taxon>
        <taxon>Burkholderiaceae</taxon>
        <taxon>Cupriavidus</taxon>
    </lineage>
</organism>
<dbReference type="STRING" id="68895.RR42_s0636"/>
<dbReference type="InterPro" id="IPR005498">
    <property type="entry name" value="T4SS_VirB10/TraB/TrbI"/>
</dbReference>
<dbReference type="Pfam" id="PF03743">
    <property type="entry name" value="TrbI"/>
    <property type="match status" value="1"/>
</dbReference>
<feature type="transmembrane region" description="Helical" evidence="2">
    <location>
        <begin position="29"/>
        <end position="48"/>
    </location>
</feature>
<keyword evidence="4" id="KW-1185">Reference proteome</keyword>
<dbReference type="CDD" id="cd16430">
    <property type="entry name" value="TraB"/>
    <property type="match status" value="1"/>
</dbReference>
<evidence type="ECO:0000313" key="4">
    <source>
        <dbReference type="Proteomes" id="UP000031843"/>
    </source>
</evidence>
<sequence length="448" mass="46447">MQRIKPRKAAARSMAVSTRRNRSAQWQRLGVIGIVLGAIAVTTVVFMGPQVKSGSKPTLVPAPMTRDIGSSVGDVDKDAWRSLSIGEIEGMRRDLAELRKSVSDGQAEQAKQARTLAAASAAAAQGLVAPPPLRMTGEASPFTQAGAMPPSPALGGPGTPAGPGPQAIPTYEARIDRIRVGQDSGAGQQVASAGRNATDSSYAQLEASLSESRRGHRSPRSGERFEPEDPLLPNRAGGRGVKTYVPAGTNMRVMLVQGMDAPTSGQGQTNPHPALFSVIDAANLPNGFSGDLEGCVITGNGYGDISSERAYIRTDRLSCIDASGGAIDVKLTGYAAGEDGKAGIRGKIVSKTGAMLANAMWAGLGAGFSQALKSAATTTTTTPLGGVTSTIDSDQLLRAGAAGGASKAMDMLARYYIKLAENTFPVVEINAERVIDIVVTKGFTIERQ</sequence>
<evidence type="ECO:0000313" key="3">
    <source>
        <dbReference type="EMBL" id="AJG22227.1"/>
    </source>
</evidence>
<proteinExistence type="predicted"/>
<dbReference type="EMBL" id="CP010537">
    <property type="protein sequence ID" value="AJG22227.1"/>
    <property type="molecule type" value="Genomic_DNA"/>
</dbReference>
<protein>
    <submittedName>
        <fullName evidence="3">IncF plasmid conjugative transfer pilus assembly protein TraB</fullName>
    </submittedName>
</protein>
<evidence type="ECO:0000256" key="2">
    <source>
        <dbReference type="SAM" id="Phobius"/>
    </source>
</evidence>
<dbReference type="OrthoDB" id="15544at2"/>
<gene>
    <name evidence="3" type="ORF">RR42_s0636</name>
</gene>
<dbReference type="KEGG" id="cbw:RR42_s0636"/>
<name>A0A0C4Y9S7_9BURK</name>
<dbReference type="AlphaFoldDB" id="A0A0C4Y9S7"/>
<keyword evidence="2" id="KW-0812">Transmembrane</keyword>
<feature type="region of interest" description="Disordered" evidence="1">
    <location>
        <begin position="205"/>
        <end position="241"/>
    </location>
</feature>